<dbReference type="KEGG" id="fcz:IMF26_09020"/>
<evidence type="ECO:0000313" key="2">
    <source>
        <dbReference type="EMBL" id="QUL98171.1"/>
    </source>
</evidence>
<accession>A0AAT9LAP5</accession>
<reference evidence="2" key="2">
    <citation type="journal article" date="2023" name="Biology">
        <title>Prokaryotic Life Associated with Coal-Fire Gas Vents Revealed by Metagenomics.</title>
        <authorList>
            <person name="Kadnikov V.V."/>
            <person name="Mardanov A.V."/>
            <person name="Beletsky A.V."/>
            <person name="Karnachuk O.V."/>
            <person name="Ravin N.V."/>
        </authorList>
    </citation>
    <scope>NUCLEOTIDE SEQUENCE</scope>
    <source>
        <strain evidence="2">Bu02</strain>
    </source>
</reference>
<evidence type="ECO:0008006" key="3">
    <source>
        <dbReference type="Google" id="ProtNLM"/>
    </source>
</evidence>
<dbReference type="AlphaFoldDB" id="A0AAT9LAP5"/>
<feature type="transmembrane region" description="Helical" evidence="1">
    <location>
        <begin position="29"/>
        <end position="51"/>
    </location>
</feature>
<proteinExistence type="predicted"/>
<reference evidence="2" key="1">
    <citation type="submission" date="2020-10" db="EMBL/GenBank/DDBJ databases">
        <authorList>
            <person name="Kadnikov V."/>
            <person name="Beletsky A.V."/>
            <person name="Mardanov A.V."/>
            <person name="Karnachuk O.V."/>
            <person name="Ravin N.V."/>
        </authorList>
    </citation>
    <scope>NUCLEOTIDE SEQUENCE</scope>
    <source>
        <strain evidence="2">Bu02</strain>
    </source>
</reference>
<sequence>MYRSYSKLRLGRIKPLLGSGVDGGAESGYALITVVVLMGFLVVLLTGAVLAEGNMRAINIKMGQARKALDLARGVAEEMVAALELNGYNVDATGTITKEDPSGEWVASASCQETEDGTILVTATGSVRKVNKKIQLKLVPVASLSEAVIACAGEIEHEAHGKSGMEIYGNVYCSQSDLPSEYFPDPRFGVITELPPGLIPDIGPGPFESKVRDTEFTEFPSGEIDTTVAWQDDTAVQGNLTIGKKGTLIIAGDAFGFVDGDLDNYGSLVVDGMLYVRGSLRERHPNATVGGTGILVVSGSLEASLDSDAWDGLRLLAVGGDSSSVKVQIDKEGAAPKSLFIYSSGSIELDVKKSLTLDPGLLISRDDVIVDLETGNTVLKINPGEFEWEDVDLPVHFGVTYSVADWTEEFGR</sequence>
<dbReference type="EMBL" id="CP062796">
    <property type="protein sequence ID" value="QUL98171.1"/>
    <property type="molecule type" value="Genomic_DNA"/>
</dbReference>
<gene>
    <name evidence="2" type="ORF">IMF26_09020</name>
</gene>
<keyword evidence="1" id="KW-1133">Transmembrane helix</keyword>
<name>A0AAT9LAP5_9FIRM</name>
<protein>
    <recommendedName>
        <fullName evidence="3">Flp pilus-assembly TadG-like N-terminal domain-containing protein</fullName>
    </recommendedName>
</protein>
<evidence type="ECO:0000256" key="1">
    <source>
        <dbReference type="SAM" id="Phobius"/>
    </source>
</evidence>
<keyword evidence="1" id="KW-0472">Membrane</keyword>
<keyword evidence="1" id="KW-0812">Transmembrane</keyword>
<organism evidence="2">
    <name type="scientific">Candidatus Fermentithermobacillus carboniphilus</name>
    <dbReference type="NCBI Taxonomy" id="3085328"/>
    <lineage>
        <taxon>Bacteria</taxon>
        <taxon>Bacillati</taxon>
        <taxon>Bacillota</taxon>
        <taxon>Candidatus Fermentithermobacillia</taxon>
        <taxon>Candidatus Fermentithermobacillales</taxon>
        <taxon>Candidatus Fermentithermobacillaceae</taxon>
        <taxon>Candidatus Fermentithermobacillus</taxon>
    </lineage>
</organism>